<proteinExistence type="predicted"/>
<dbReference type="PROSITE" id="PS51221">
    <property type="entry name" value="TTL"/>
    <property type="match status" value="1"/>
</dbReference>
<feature type="region of interest" description="Disordered" evidence="1">
    <location>
        <begin position="468"/>
        <end position="527"/>
    </location>
</feature>
<dbReference type="InterPro" id="IPR053317">
    <property type="entry name" value="Tubulin_polyglutamylase"/>
</dbReference>
<sequence length="527" mass="59273">MNAGGARWGQAWVNIDEDVEVSQEFTNEDFTASLVENLVAGPQNEEEADGDDDEDNEPHQKSPLLTCDAAYCYCNKNFCRDRPVVWIRGSPGRTDSGAETGNLMHIHRVFQRLGYDRVVSEKMPTSNWSVLWTYTYPFSDLKNELLNMKSHQRVNHWPGSGFFTNKVTLATTNFKFVPRAFRLPKQTDEFFQYAHQHPEKLFVQKSSAHRGIQVQKVSEMNVTASGTFIQEFITNPFLIDGFKFDIGVYTYITSVDPLRIYVFDGDVLFRFCPVKYHPFDAAVKDKLHQPLVIVGYMLQGSKFVMSVIRTVILAKEADMIESLAKFKTKRPHPFFELVRFDLIFDDNLKPYLMEVNMSPNLSSLHFPRNRLLYQHLSLGSARQSRAENTPASRVSQDHFRLCSSSAWPANHQHANLTSLNAREAYDGGTSCVTGIAGGAPGKLVAESKKEGRSDTNSGVAKKRALVASTSTSMEGGGALPKQRREESSGLAYMEWGESWSPNDGALGSDRPMVGPNSPEENRIFSVY</sequence>
<reference evidence="2" key="1">
    <citation type="submission" date="2020-11" db="EMBL/GenBank/DDBJ databases">
        <authorList>
            <person name="Tran Van P."/>
        </authorList>
    </citation>
    <scope>NUCLEOTIDE SEQUENCE</scope>
</reference>
<dbReference type="AlphaFoldDB" id="A0A7R8WAL8"/>
<evidence type="ECO:0000313" key="2">
    <source>
        <dbReference type="EMBL" id="CAD7225438.1"/>
    </source>
</evidence>
<dbReference type="OrthoDB" id="202825at2759"/>
<dbReference type="InterPro" id="IPR004344">
    <property type="entry name" value="TTL/TTLL_fam"/>
</dbReference>
<accession>A0A7R8WAL8</accession>
<feature type="compositionally biased region" description="Acidic residues" evidence="1">
    <location>
        <begin position="44"/>
        <end position="56"/>
    </location>
</feature>
<organism evidence="2">
    <name type="scientific">Cyprideis torosa</name>
    <dbReference type="NCBI Taxonomy" id="163714"/>
    <lineage>
        <taxon>Eukaryota</taxon>
        <taxon>Metazoa</taxon>
        <taxon>Ecdysozoa</taxon>
        <taxon>Arthropoda</taxon>
        <taxon>Crustacea</taxon>
        <taxon>Oligostraca</taxon>
        <taxon>Ostracoda</taxon>
        <taxon>Podocopa</taxon>
        <taxon>Podocopida</taxon>
        <taxon>Cytherocopina</taxon>
        <taxon>Cytheroidea</taxon>
        <taxon>Cytherideidae</taxon>
        <taxon>Cyprideis</taxon>
    </lineage>
</organism>
<feature type="region of interest" description="Disordered" evidence="1">
    <location>
        <begin position="38"/>
        <end position="61"/>
    </location>
</feature>
<evidence type="ECO:0000256" key="1">
    <source>
        <dbReference type="SAM" id="MobiDB-lite"/>
    </source>
</evidence>
<dbReference type="SUPFAM" id="SSF56059">
    <property type="entry name" value="Glutathione synthetase ATP-binding domain-like"/>
    <property type="match status" value="1"/>
</dbReference>
<name>A0A7R8WAL8_9CRUS</name>
<gene>
    <name evidence="2" type="ORF">CTOB1V02_LOCUS3379</name>
</gene>
<dbReference type="PANTHER" id="PTHR47113">
    <property type="entry name" value="LD09343P"/>
    <property type="match status" value="1"/>
</dbReference>
<dbReference type="EMBL" id="OB660572">
    <property type="protein sequence ID" value="CAD7225438.1"/>
    <property type="molecule type" value="Genomic_DNA"/>
</dbReference>
<protein>
    <submittedName>
        <fullName evidence="2">Uncharacterized protein</fullName>
    </submittedName>
</protein>
<dbReference type="Pfam" id="PF03133">
    <property type="entry name" value="TTL"/>
    <property type="match status" value="2"/>
</dbReference>
<dbReference type="Gene3D" id="3.30.470.20">
    <property type="entry name" value="ATP-grasp fold, B domain"/>
    <property type="match status" value="1"/>
</dbReference>
<dbReference type="PANTHER" id="PTHR47113:SF1">
    <property type="entry name" value="LD09343P"/>
    <property type="match status" value="1"/>
</dbReference>